<dbReference type="Proteomes" id="UP000503349">
    <property type="component" value="Chromosome 7"/>
</dbReference>
<reference evidence="2" key="2">
    <citation type="submission" date="2019-02" db="EMBL/GenBank/DDBJ databases">
        <title>Opniocepnalus argus Var Kimnra genome.</title>
        <authorList>
            <person name="Zhou C."/>
            <person name="Xiao S."/>
        </authorList>
    </citation>
    <scope>NUCLEOTIDE SEQUENCE [LARGE SCALE GENOMIC DNA]</scope>
</reference>
<proteinExistence type="predicted"/>
<dbReference type="AlphaFoldDB" id="A0A6G1PQ85"/>
<protein>
    <submittedName>
        <fullName evidence="1">Uncharacterized protein</fullName>
    </submittedName>
</protein>
<name>A0A6G1PQ85_CHAAH</name>
<evidence type="ECO:0000313" key="2">
    <source>
        <dbReference type="Proteomes" id="UP000503349"/>
    </source>
</evidence>
<dbReference type="EMBL" id="CM015718">
    <property type="protein sequence ID" value="KAF3692343.1"/>
    <property type="molecule type" value="Genomic_DNA"/>
</dbReference>
<sequence length="50" mass="5763">MCCRSTQGMLSFPEAISPLYKAHWPTHSCLFESPRIKNTSSVHMFEAYLK</sequence>
<reference evidence="1 2" key="1">
    <citation type="submission" date="2019-02" db="EMBL/GenBank/DDBJ databases">
        <title>Opniocepnalus argus genome.</title>
        <authorList>
            <person name="Zhou C."/>
            <person name="Xiao S."/>
        </authorList>
    </citation>
    <scope>NUCLEOTIDE SEQUENCE [LARGE SCALE GENOMIC DNA]</scope>
    <source>
        <strain evidence="1">OARG1902GOOAL</strain>
        <tissue evidence="1">Muscle</tissue>
    </source>
</reference>
<gene>
    <name evidence="1" type="ORF">EXN66_Car008019</name>
</gene>
<organism evidence="1 2">
    <name type="scientific">Channa argus</name>
    <name type="common">Northern snakehead</name>
    <name type="synonym">Ophicephalus argus</name>
    <dbReference type="NCBI Taxonomy" id="215402"/>
    <lineage>
        <taxon>Eukaryota</taxon>
        <taxon>Metazoa</taxon>
        <taxon>Chordata</taxon>
        <taxon>Craniata</taxon>
        <taxon>Vertebrata</taxon>
        <taxon>Euteleostomi</taxon>
        <taxon>Actinopterygii</taxon>
        <taxon>Neopterygii</taxon>
        <taxon>Teleostei</taxon>
        <taxon>Neoteleostei</taxon>
        <taxon>Acanthomorphata</taxon>
        <taxon>Anabantaria</taxon>
        <taxon>Anabantiformes</taxon>
        <taxon>Channoidei</taxon>
        <taxon>Channidae</taxon>
        <taxon>Channa</taxon>
    </lineage>
</organism>
<accession>A0A6G1PQ85</accession>
<evidence type="ECO:0000313" key="1">
    <source>
        <dbReference type="EMBL" id="KAF3692343.1"/>
    </source>
</evidence>
<keyword evidence="2" id="KW-1185">Reference proteome</keyword>